<dbReference type="AlphaFoldDB" id="A0A926QP45"/>
<evidence type="ECO:0000313" key="2">
    <source>
        <dbReference type="EMBL" id="MBD0419349.1"/>
    </source>
</evidence>
<evidence type="ECO:0000313" key="3">
    <source>
        <dbReference type="Proteomes" id="UP000621210"/>
    </source>
</evidence>
<reference evidence="2" key="2">
    <citation type="submission" date="2020-09" db="EMBL/GenBank/DDBJ databases">
        <authorList>
            <person name="Luo X."/>
        </authorList>
    </citation>
    <scope>NUCLEOTIDE SEQUENCE</scope>
    <source>
        <strain evidence="2">TRM S81-3</strain>
    </source>
</reference>
<feature type="region of interest" description="Disordered" evidence="1">
    <location>
        <begin position="24"/>
        <end position="55"/>
    </location>
</feature>
<dbReference type="RefSeq" id="WP_188180375.1">
    <property type="nucleotide sequence ID" value="NZ_JACVQF010000178.1"/>
</dbReference>
<evidence type="ECO:0000256" key="1">
    <source>
        <dbReference type="SAM" id="MobiDB-lite"/>
    </source>
</evidence>
<organism evidence="2 3">
    <name type="scientific">Streptomyces griseicoloratus</name>
    <dbReference type="NCBI Taxonomy" id="2752516"/>
    <lineage>
        <taxon>Bacteria</taxon>
        <taxon>Bacillati</taxon>
        <taxon>Actinomycetota</taxon>
        <taxon>Actinomycetes</taxon>
        <taxon>Kitasatosporales</taxon>
        <taxon>Streptomycetaceae</taxon>
        <taxon>Streptomyces</taxon>
    </lineage>
</organism>
<reference evidence="2" key="1">
    <citation type="submission" date="2020-09" db="EMBL/GenBank/DDBJ databases">
        <title>Streptomyces grisecoloratus sp. nov., isolated from cotton soil.</title>
        <authorList>
            <person name="Xing L."/>
        </authorList>
    </citation>
    <scope>NUCLEOTIDE SEQUENCE</scope>
    <source>
        <strain evidence="2">TRM S81-3</strain>
    </source>
</reference>
<dbReference type="Proteomes" id="UP000621210">
    <property type="component" value="Unassembled WGS sequence"/>
</dbReference>
<gene>
    <name evidence="2" type="ORF">H0H10_09270</name>
</gene>
<keyword evidence="3" id="KW-1185">Reference proteome</keyword>
<comment type="caution">
    <text evidence="2">The sequence shown here is derived from an EMBL/GenBank/DDBJ whole genome shotgun (WGS) entry which is preliminary data.</text>
</comment>
<protein>
    <submittedName>
        <fullName evidence="2">Uncharacterized protein</fullName>
    </submittedName>
</protein>
<proteinExistence type="predicted"/>
<name>A0A926QP45_9ACTN</name>
<dbReference type="EMBL" id="JACVQF010000178">
    <property type="protein sequence ID" value="MBD0419349.1"/>
    <property type="molecule type" value="Genomic_DNA"/>
</dbReference>
<accession>A0A926QP45</accession>
<sequence length="55" mass="5364">MAALDEGEVAAGIGEKVPAVEAAVLVHHEHRGGDGGGRQGDVDDGGDAAPFARAG</sequence>